<keyword evidence="3" id="KW-1185">Reference proteome</keyword>
<dbReference type="PANTHER" id="PTHR10041:SF5">
    <property type="entry name" value="LEUCINE-RICH COLIPASE-LIKE PROTEIN 1"/>
    <property type="match status" value="1"/>
</dbReference>
<dbReference type="EMBL" id="ABJB011102105">
    <property type="status" value="NOT_ANNOTATED_CDS"/>
    <property type="molecule type" value="Genomic_DNA"/>
</dbReference>
<dbReference type="GO" id="GO:0007586">
    <property type="term" value="P:digestion"/>
    <property type="evidence" value="ECO:0007669"/>
    <property type="project" value="InterPro"/>
</dbReference>
<dbReference type="InterPro" id="IPR001981">
    <property type="entry name" value="Colipase"/>
</dbReference>
<dbReference type="VEuPathDB" id="VectorBase:ISCW024007"/>
<evidence type="ECO:0000313" key="1">
    <source>
        <dbReference type="EMBL" id="EEC01055.1"/>
    </source>
</evidence>
<gene>
    <name evidence="1" type="ORF">IscW_ISCW024007</name>
</gene>
<dbReference type="GO" id="GO:0005576">
    <property type="term" value="C:extracellular region"/>
    <property type="evidence" value="ECO:0007669"/>
    <property type="project" value="InterPro"/>
</dbReference>
<protein>
    <submittedName>
        <fullName evidence="1 2">Secreted protein, putative</fullName>
    </submittedName>
</protein>
<sequence length="107" mass="11918">MFQDQVPILPPGVVTAPPGKVGAPCRTGFDCRNGTCCRKGKDGNRTCRRLRKEDERCLDSAIKGGVYELHCPCFPGLECSRESIHRCHKVSQPSVYPPYTEDLEHTL</sequence>
<dbReference type="Gene3D" id="2.10.80.10">
    <property type="entry name" value="Lipase, subunit A"/>
    <property type="match status" value="1"/>
</dbReference>
<name>B7P383_IXOSC</name>
<dbReference type="InParanoid" id="B7P383"/>
<dbReference type="AlphaFoldDB" id="B7P383"/>
<reference evidence="2" key="2">
    <citation type="submission" date="2020-05" db="UniProtKB">
        <authorList>
            <consortium name="EnsemblMetazoa"/>
        </authorList>
    </citation>
    <scope>IDENTIFICATION</scope>
    <source>
        <strain evidence="2">wikel</strain>
    </source>
</reference>
<reference evidence="1 3" key="1">
    <citation type="submission" date="2008-03" db="EMBL/GenBank/DDBJ databases">
        <title>Annotation of Ixodes scapularis.</title>
        <authorList>
            <consortium name="Ixodes scapularis Genome Project Consortium"/>
            <person name="Caler E."/>
            <person name="Hannick L.I."/>
            <person name="Bidwell S."/>
            <person name="Joardar V."/>
            <person name="Thiagarajan M."/>
            <person name="Amedeo P."/>
            <person name="Galinsky K.J."/>
            <person name="Schobel S."/>
            <person name="Inman J."/>
            <person name="Hostetler J."/>
            <person name="Miller J."/>
            <person name="Hammond M."/>
            <person name="Megy K."/>
            <person name="Lawson D."/>
            <person name="Kodira C."/>
            <person name="Sutton G."/>
            <person name="Meyer J."/>
            <person name="Hill C.A."/>
            <person name="Birren B."/>
            <person name="Nene V."/>
            <person name="Collins F."/>
            <person name="Alarcon-Chaidez F."/>
            <person name="Wikel S."/>
            <person name="Strausberg R."/>
        </authorList>
    </citation>
    <scope>NUCLEOTIDE SEQUENCE [LARGE SCALE GENOMIC DNA]</scope>
    <source>
        <strain evidence="3">Wikel</strain>
        <strain evidence="1">Wikel colony</strain>
    </source>
</reference>
<dbReference type="GO" id="GO:0008047">
    <property type="term" value="F:enzyme activator activity"/>
    <property type="evidence" value="ECO:0007669"/>
    <property type="project" value="InterPro"/>
</dbReference>
<dbReference type="GO" id="GO:0016042">
    <property type="term" value="P:lipid catabolic process"/>
    <property type="evidence" value="ECO:0007669"/>
    <property type="project" value="InterPro"/>
</dbReference>
<dbReference type="PaxDb" id="6945-B7P383"/>
<proteinExistence type="predicted"/>
<accession>B7P383</accession>
<evidence type="ECO:0000313" key="3">
    <source>
        <dbReference type="Proteomes" id="UP000001555"/>
    </source>
</evidence>
<dbReference type="EnsemblMetazoa" id="ISCW024007-RA">
    <property type="protein sequence ID" value="ISCW024007-PA"/>
    <property type="gene ID" value="ISCW024007"/>
</dbReference>
<organism evidence="1">
    <name type="scientific">Ixodes scapularis</name>
    <name type="common">Black-legged tick</name>
    <name type="synonym">Deer tick</name>
    <dbReference type="NCBI Taxonomy" id="6945"/>
    <lineage>
        <taxon>Eukaryota</taxon>
        <taxon>Metazoa</taxon>
        <taxon>Ecdysozoa</taxon>
        <taxon>Arthropoda</taxon>
        <taxon>Chelicerata</taxon>
        <taxon>Arachnida</taxon>
        <taxon>Acari</taxon>
        <taxon>Parasitiformes</taxon>
        <taxon>Ixodida</taxon>
        <taxon>Ixodoidea</taxon>
        <taxon>Ixodidae</taxon>
        <taxon>Ixodinae</taxon>
        <taxon>Ixodes</taxon>
    </lineage>
</organism>
<dbReference type="Proteomes" id="UP000001555">
    <property type="component" value="Unassembled WGS sequence"/>
</dbReference>
<dbReference type="HOGENOM" id="CLU_2256745_0_0_1"/>
<dbReference type="VEuPathDB" id="VectorBase:ISCI024007"/>
<dbReference type="PANTHER" id="PTHR10041">
    <property type="entry name" value="COLIPASE"/>
    <property type="match status" value="1"/>
</dbReference>
<evidence type="ECO:0000313" key="2">
    <source>
        <dbReference type="EnsemblMetazoa" id="ISCW024007-PA"/>
    </source>
</evidence>
<dbReference type="EMBL" id="DS626898">
    <property type="protein sequence ID" value="EEC01055.1"/>
    <property type="molecule type" value="Genomic_DNA"/>
</dbReference>